<evidence type="ECO:0000313" key="1">
    <source>
        <dbReference type="EMBL" id="NMO14029.1"/>
    </source>
</evidence>
<comment type="caution">
    <text evidence="1">The sequence shown here is derived from an EMBL/GenBank/DDBJ whole genome shotgun (WGS) entry which is preliminary data.</text>
</comment>
<dbReference type="AlphaFoldDB" id="A0A848L5P3"/>
<evidence type="ECO:0000313" key="2">
    <source>
        <dbReference type="Proteomes" id="UP000518300"/>
    </source>
</evidence>
<protein>
    <submittedName>
        <fullName evidence="1">YjzC family protein</fullName>
    </submittedName>
</protein>
<sequence length="67" mass="7337">MAKVGDRFKTGDTCETSGIYAFDGYTDGMRTTTPTPGEQRITVSKGERFPPVSSARKAAYWKLETIG</sequence>
<dbReference type="InterPro" id="IPR025549">
    <property type="entry name" value="YjzC"/>
</dbReference>
<keyword evidence="2" id="KW-1185">Reference proteome</keyword>
<dbReference type="Proteomes" id="UP000518300">
    <property type="component" value="Unassembled WGS sequence"/>
</dbReference>
<reference evidence="1 2" key="1">
    <citation type="submission" date="2020-04" db="EMBL/GenBank/DDBJ databases">
        <title>Draft genome of Pyxidicoccus fallax type strain.</title>
        <authorList>
            <person name="Whitworth D.E."/>
        </authorList>
    </citation>
    <scope>NUCLEOTIDE SEQUENCE [LARGE SCALE GENOMIC DNA]</scope>
    <source>
        <strain evidence="1 2">DSM 14698</strain>
    </source>
</reference>
<name>A0A848L5P3_9BACT</name>
<dbReference type="RefSeq" id="WP_169343308.1">
    <property type="nucleotide sequence ID" value="NZ_JABBJJ010000011.1"/>
</dbReference>
<dbReference type="EMBL" id="JABBJJ010000011">
    <property type="protein sequence ID" value="NMO14029.1"/>
    <property type="molecule type" value="Genomic_DNA"/>
</dbReference>
<proteinExistence type="predicted"/>
<gene>
    <name evidence="1" type="ORF">HG543_04030</name>
</gene>
<dbReference type="Pfam" id="PF14168">
    <property type="entry name" value="YjzC"/>
    <property type="match status" value="1"/>
</dbReference>
<organism evidence="1 2">
    <name type="scientific">Pyxidicoccus fallax</name>
    <dbReference type="NCBI Taxonomy" id="394095"/>
    <lineage>
        <taxon>Bacteria</taxon>
        <taxon>Pseudomonadati</taxon>
        <taxon>Myxococcota</taxon>
        <taxon>Myxococcia</taxon>
        <taxon>Myxococcales</taxon>
        <taxon>Cystobacterineae</taxon>
        <taxon>Myxococcaceae</taxon>
        <taxon>Pyxidicoccus</taxon>
    </lineage>
</organism>
<accession>A0A848L5P3</accession>